<dbReference type="PANTHER" id="PTHR36183">
    <property type="entry name" value="BETA-GLUCURONIDASE"/>
    <property type="match status" value="1"/>
</dbReference>
<dbReference type="GeneID" id="28757409"/>
<accession>A0A177CS66</accession>
<dbReference type="OrthoDB" id="2831684at2759"/>
<gene>
    <name evidence="2" type="ORF">CC84DRAFT_1081267</name>
</gene>
<dbReference type="RefSeq" id="XP_018040147.1">
    <property type="nucleotide sequence ID" value="XM_018173923.1"/>
</dbReference>
<dbReference type="SUPFAM" id="SSF51445">
    <property type="entry name" value="(Trans)glycosidases"/>
    <property type="match status" value="1"/>
</dbReference>
<feature type="domain" description="Beta-glucuronidase C-terminal" evidence="1">
    <location>
        <begin position="354"/>
        <end position="462"/>
    </location>
</feature>
<dbReference type="InterPro" id="IPR017853">
    <property type="entry name" value="GH"/>
</dbReference>
<reference evidence="2 3" key="1">
    <citation type="submission" date="2016-05" db="EMBL/GenBank/DDBJ databases">
        <title>Comparative analysis of secretome profiles of manganese(II)-oxidizing ascomycete fungi.</title>
        <authorList>
            <consortium name="DOE Joint Genome Institute"/>
            <person name="Zeiner C.A."/>
            <person name="Purvine S.O."/>
            <person name="Zink E.M."/>
            <person name="Wu S."/>
            <person name="Pasa-Tolic L."/>
            <person name="Chaput D.L."/>
            <person name="Haridas S."/>
            <person name="Grigoriev I.V."/>
            <person name="Santelli C.M."/>
            <person name="Hansel C.M."/>
        </authorList>
    </citation>
    <scope>NUCLEOTIDE SEQUENCE [LARGE SCALE GENOMIC DNA]</scope>
    <source>
        <strain evidence="2 3">AP3s5-JAC2a</strain>
    </source>
</reference>
<dbReference type="AlphaFoldDB" id="A0A177CS66"/>
<dbReference type="STRING" id="1460663.A0A177CS66"/>
<evidence type="ECO:0000259" key="1">
    <source>
        <dbReference type="Pfam" id="PF16862"/>
    </source>
</evidence>
<dbReference type="Gene3D" id="3.20.20.80">
    <property type="entry name" value="Glycosidases"/>
    <property type="match status" value="1"/>
</dbReference>
<proteinExistence type="predicted"/>
<keyword evidence="3" id="KW-1185">Reference proteome</keyword>
<dbReference type="Proteomes" id="UP000077069">
    <property type="component" value="Unassembled WGS sequence"/>
</dbReference>
<feature type="non-terminal residue" evidence="2">
    <location>
        <position position="1"/>
    </location>
</feature>
<dbReference type="PANTHER" id="PTHR36183:SF3">
    <property type="entry name" value="BETA-GLUCURONIDASE C-TERMINAL DOMAIN-CONTAINING PROTEIN"/>
    <property type="match status" value="1"/>
</dbReference>
<evidence type="ECO:0000313" key="2">
    <source>
        <dbReference type="EMBL" id="OAG09782.1"/>
    </source>
</evidence>
<dbReference type="Pfam" id="PF16862">
    <property type="entry name" value="Glyco_hydro_79C"/>
    <property type="match status" value="1"/>
</dbReference>
<evidence type="ECO:0000313" key="3">
    <source>
        <dbReference type="Proteomes" id="UP000077069"/>
    </source>
</evidence>
<dbReference type="InterPro" id="IPR052974">
    <property type="entry name" value="GH79_Enzymes"/>
</dbReference>
<sequence length="465" mass="51391">LPNVPPASASVLDPMPIGASFEFFMWPSYMRSITPMRCVKHFSDLYRNQMPIRISGTTQDRATYDPNFEGYVNHHVDDTLDAPMDLTYGPKFFDLINEFGAETILGFNRGRGNKKNTFAAILEARKRASKNIYAIELGNEPDLYLMWQQPIAVAPWNETQEGESNADWAQSFLKIWPGKLPILFGPSYAVPIPLSPAWPNTNYLINTVYDQTIKNAMKIYSGHLYALSNGTTLDGEMSHVRTSSDVGTFLSQIASVKVAGRDYVLGETNFHGLDEEMDATFGGALVTLDRSLRSTSIGIKRLFYHQGTVNQAFFNWWSDNQVEAPFYGGYVSALALAGGDKIVAGDKGTTRYAQYIVYARNKPIKLVLLNTDYYSGNGTRSSTTFNLSGLIGLKKAKALRFAAASSALTTEPGDTTATSHPTIGGQYFLNKDCAIASDRKYEYREVKGGKVSFALAASEALIVYL</sequence>
<protein>
    <recommendedName>
        <fullName evidence="1">Beta-glucuronidase C-terminal domain-containing protein</fullName>
    </recommendedName>
</protein>
<organism evidence="2 3">
    <name type="scientific">Paraphaeosphaeria sporulosa</name>
    <dbReference type="NCBI Taxonomy" id="1460663"/>
    <lineage>
        <taxon>Eukaryota</taxon>
        <taxon>Fungi</taxon>
        <taxon>Dikarya</taxon>
        <taxon>Ascomycota</taxon>
        <taxon>Pezizomycotina</taxon>
        <taxon>Dothideomycetes</taxon>
        <taxon>Pleosporomycetidae</taxon>
        <taxon>Pleosporales</taxon>
        <taxon>Massarineae</taxon>
        <taxon>Didymosphaeriaceae</taxon>
        <taxon>Paraphaeosphaeria</taxon>
    </lineage>
</organism>
<dbReference type="EMBL" id="KV441549">
    <property type="protein sequence ID" value="OAG09782.1"/>
    <property type="molecule type" value="Genomic_DNA"/>
</dbReference>
<name>A0A177CS66_9PLEO</name>
<dbReference type="InParanoid" id="A0A177CS66"/>
<dbReference type="InterPro" id="IPR031728">
    <property type="entry name" value="GlcAase_C"/>
</dbReference>